<protein>
    <submittedName>
        <fullName evidence="2">Uncharacterized membrane protein HdeD, DUF308 family</fullName>
    </submittedName>
</protein>
<keyword evidence="1" id="KW-0812">Transmembrane</keyword>
<dbReference type="InterPro" id="IPR005325">
    <property type="entry name" value="DUF308_memb"/>
</dbReference>
<dbReference type="STRING" id="658219.SAMN05216212_2112"/>
<dbReference type="PANTHER" id="PTHR34989:SF1">
    <property type="entry name" value="PROTEIN HDED"/>
    <property type="match status" value="1"/>
</dbReference>
<feature type="transmembrane region" description="Helical" evidence="1">
    <location>
        <begin position="122"/>
        <end position="141"/>
    </location>
</feature>
<feature type="transmembrane region" description="Helical" evidence="1">
    <location>
        <begin position="12"/>
        <end position="28"/>
    </location>
</feature>
<dbReference type="Proteomes" id="UP000199305">
    <property type="component" value="Unassembled WGS sequence"/>
</dbReference>
<reference evidence="3" key="1">
    <citation type="submission" date="2016-10" db="EMBL/GenBank/DDBJ databases">
        <authorList>
            <person name="Varghese N."/>
            <person name="Submissions S."/>
        </authorList>
    </citation>
    <scope>NUCLEOTIDE SEQUENCE [LARGE SCALE GENOMIC DNA]</scope>
    <source>
        <strain evidence="3">CGMCC 1.10658</strain>
    </source>
</reference>
<gene>
    <name evidence="2" type="ORF">SAMN05216212_2112</name>
</gene>
<evidence type="ECO:0000256" key="1">
    <source>
        <dbReference type="SAM" id="Phobius"/>
    </source>
</evidence>
<keyword evidence="1" id="KW-1133">Transmembrane helix</keyword>
<dbReference type="RefSeq" id="WP_091513132.1">
    <property type="nucleotide sequence ID" value="NZ_FNFH01000003.1"/>
</dbReference>
<dbReference type="OrthoDB" id="9815400at2"/>
<evidence type="ECO:0000313" key="3">
    <source>
        <dbReference type="Proteomes" id="UP000199305"/>
    </source>
</evidence>
<keyword evidence="3" id="KW-1185">Reference proteome</keyword>
<dbReference type="AlphaFoldDB" id="A0A1G9AQ02"/>
<name>A0A1G9AQ02_9GAMM</name>
<dbReference type="PANTHER" id="PTHR34989">
    <property type="entry name" value="PROTEIN HDED"/>
    <property type="match status" value="1"/>
</dbReference>
<dbReference type="Pfam" id="PF03729">
    <property type="entry name" value="DUF308"/>
    <property type="match status" value="1"/>
</dbReference>
<feature type="transmembrane region" description="Helical" evidence="1">
    <location>
        <begin position="34"/>
        <end position="53"/>
    </location>
</feature>
<proteinExistence type="predicted"/>
<feature type="transmembrane region" description="Helical" evidence="1">
    <location>
        <begin position="147"/>
        <end position="167"/>
    </location>
</feature>
<dbReference type="InterPro" id="IPR052712">
    <property type="entry name" value="Acid_resist_chaperone_HdeD"/>
</dbReference>
<dbReference type="EMBL" id="FNFH01000003">
    <property type="protein sequence ID" value="SDK29412.1"/>
    <property type="molecule type" value="Genomic_DNA"/>
</dbReference>
<accession>A0A1G9AQ02</accession>
<organism evidence="2 3">
    <name type="scientific">Microbulbifer yueqingensis</name>
    <dbReference type="NCBI Taxonomy" id="658219"/>
    <lineage>
        <taxon>Bacteria</taxon>
        <taxon>Pseudomonadati</taxon>
        <taxon>Pseudomonadota</taxon>
        <taxon>Gammaproteobacteria</taxon>
        <taxon>Cellvibrionales</taxon>
        <taxon>Microbulbiferaceae</taxon>
        <taxon>Microbulbifer</taxon>
    </lineage>
</organism>
<keyword evidence="1" id="KW-0472">Membrane</keyword>
<evidence type="ECO:0000313" key="2">
    <source>
        <dbReference type="EMBL" id="SDK29412.1"/>
    </source>
</evidence>
<sequence length="173" mass="17669">MVDTGGAGKSMTALGVLTIILGILAILAPSFTGLSIAMLIGVLVLVGGIFRLIWSFRAGSLGKGLLNLALGVLTIVAGVILLANPILLSGLLTILLVIYFIADGIAELAVGVSARGAGSRGWLILGGIVSILLGVLLWAQFPFSGVWALGILFGIKLFFIGMIMVVGGRAVRA</sequence>
<dbReference type="GO" id="GO:0005886">
    <property type="term" value="C:plasma membrane"/>
    <property type="evidence" value="ECO:0007669"/>
    <property type="project" value="TreeGrafter"/>
</dbReference>
<feature type="transmembrane region" description="Helical" evidence="1">
    <location>
        <begin position="89"/>
        <end position="110"/>
    </location>
</feature>
<feature type="transmembrane region" description="Helical" evidence="1">
    <location>
        <begin position="65"/>
        <end position="83"/>
    </location>
</feature>